<keyword evidence="9" id="KW-1185">Reference proteome</keyword>
<dbReference type="EMBL" id="SZWE01000003">
    <property type="protein sequence ID" value="MRU17093.1"/>
    <property type="molecule type" value="Genomic_DNA"/>
</dbReference>
<feature type="transmembrane region" description="Helical" evidence="6">
    <location>
        <begin position="48"/>
        <end position="66"/>
    </location>
</feature>
<gene>
    <name evidence="8" type="ORF">FDP25_16755</name>
</gene>
<feature type="domain" description="EamA" evidence="7">
    <location>
        <begin position="159"/>
        <end position="297"/>
    </location>
</feature>
<feature type="transmembrane region" description="Helical" evidence="6">
    <location>
        <begin position="161"/>
        <end position="178"/>
    </location>
</feature>
<dbReference type="SUPFAM" id="SSF103481">
    <property type="entry name" value="Multidrug resistance efflux transporter EmrE"/>
    <property type="match status" value="2"/>
</dbReference>
<dbReference type="InterPro" id="IPR051258">
    <property type="entry name" value="Diverse_Substrate_Transporter"/>
</dbReference>
<keyword evidence="4 6" id="KW-1133">Transmembrane helix</keyword>
<keyword evidence="2" id="KW-1003">Cell membrane</keyword>
<comment type="caution">
    <text evidence="8">The sequence shown here is derived from an EMBL/GenBank/DDBJ whole genome shotgun (WGS) entry which is preliminary data.</text>
</comment>
<evidence type="ECO:0000256" key="6">
    <source>
        <dbReference type="SAM" id="Phobius"/>
    </source>
</evidence>
<proteinExistence type="predicted"/>
<feature type="transmembrane region" description="Helical" evidence="6">
    <location>
        <begin position="15"/>
        <end position="36"/>
    </location>
</feature>
<feature type="domain" description="EamA" evidence="7">
    <location>
        <begin position="15"/>
        <end position="147"/>
    </location>
</feature>
<feature type="transmembrane region" description="Helical" evidence="6">
    <location>
        <begin position="185"/>
        <end position="208"/>
    </location>
</feature>
<evidence type="ECO:0000256" key="2">
    <source>
        <dbReference type="ARBA" id="ARBA00022475"/>
    </source>
</evidence>
<evidence type="ECO:0000256" key="1">
    <source>
        <dbReference type="ARBA" id="ARBA00004651"/>
    </source>
</evidence>
<evidence type="ECO:0000256" key="4">
    <source>
        <dbReference type="ARBA" id="ARBA00022989"/>
    </source>
</evidence>
<dbReference type="InterPro" id="IPR037185">
    <property type="entry name" value="EmrE-like"/>
</dbReference>
<feature type="transmembrane region" description="Helical" evidence="6">
    <location>
        <begin position="220"/>
        <end position="244"/>
    </location>
</feature>
<name>A0A844D5J5_9RHOB</name>
<dbReference type="PANTHER" id="PTHR42920">
    <property type="entry name" value="OS03G0707200 PROTEIN-RELATED"/>
    <property type="match status" value="1"/>
</dbReference>
<accession>A0A844D5J5</accession>
<dbReference type="GO" id="GO:0005886">
    <property type="term" value="C:plasma membrane"/>
    <property type="evidence" value="ECO:0007669"/>
    <property type="project" value="UniProtKB-SubCell"/>
</dbReference>
<evidence type="ECO:0000259" key="7">
    <source>
        <dbReference type="Pfam" id="PF00892"/>
    </source>
</evidence>
<evidence type="ECO:0000313" key="8">
    <source>
        <dbReference type="EMBL" id="MRU17093.1"/>
    </source>
</evidence>
<dbReference type="PANTHER" id="PTHR42920:SF5">
    <property type="entry name" value="EAMA DOMAIN-CONTAINING PROTEIN"/>
    <property type="match status" value="1"/>
</dbReference>
<feature type="transmembrane region" description="Helical" evidence="6">
    <location>
        <begin position="103"/>
        <end position="119"/>
    </location>
</feature>
<dbReference type="InterPro" id="IPR000620">
    <property type="entry name" value="EamA_dom"/>
</dbReference>
<evidence type="ECO:0000256" key="5">
    <source>
        <dbReference type="ARBA" id="ARBA00023136"/>
    </source>
</evidence>
<dbReference type="Proteomes" id="UP000564704">
    <property type="component" value="Unassembled WGS sequence"/>
</dbReference>
<dbReference type="RefSeq" id="WP_154155198.1">
    <property type="nucleotide sequence ID" value="NZ_SZWE01000003.1"/>
</dbReference>
<keyword evidence="3 6" id="KW-0812">Transmembrane</keyword>
<feature type="transmembrane region" description="Helical" evidence="6">
    <location>
        <begin position="280"/>
        <end position="297"/>
    </location>
</feature>
<feature type="transmembrane region" description="Helical" evidence="6">
    <location>
        <begin position="131"/>
        <end position="149"/>
    </location>
</feature>
<keyword evidence="5 6" id="KW-0472">Membrane</keyword>
<evidence type="ECO:0000313" key="9">
    <source>
        <dbReference type="Proteomes" id="UP000564704"/>
    </source>
</evidence>
<dbReference type="AlphaFoldDB" id="A0A844D5J5"/>
<dbReference type="Pfam" id="PF00892">
    <property type="entry name" value="EamA"/>
    <property type="match status" value="2"/>
</dbReference>
<organism evidence="8 9">
    <name type="scientific">Roseovarius bejariae</name>
    <dbReference type="NCBI Taxonomy" id="2576383"/>
    <lineage>
        <taxon>Bacteria</taxon>
        <taxon>Pseudomonadati</taxon>
        <taxon>Pseudomonadota</taxon>
        <taxon>Alphaproteobacteria</taxon>
        <taxon>Rhodobacterales</taxon>
        <taxon>Roseobacteraceae</taxon>
        <taxon>Roseovarius</taxon>
    </lineage>
</organism>
<sequence>MSDVSTDPAAVLPRAGYVFALLSAVCYGSITTFASLSYAAGLEVEHLVISRGVIVAVICFGLAVIGGQSLSLGRIRPLHLAGLALALVATAFCQLGAVQYISVGMTVILFFTFPLFVTLHDMLTGRVRAGYRMFLAPVLALAGIAIATGPGTVGMPDPKGVGLALLAAMAMAASIVLAQRCMATASVFGLGLAGNLLASVLGLALWTASGDAHLPVFEPGQAAIGLVTMAAVGALFGIGILFQFRSIRSIGSTPTSMTLNFEPVVTLAVAAVLIGELLSAAKLLGAGLIIMSVFVSSRAHRQPANTRIAK</sequence>
<feature type="transmembrane region" description="Helical" evidence="6">
    <location>
        <begin position="256"/>
        <end position="274"/>
    </location>
</feature>
<protein>
    <submittedName>
        <fullName evidence="8">DMT family transporter</fullName>
    </submittedName>
</protein>
<evidence type="ECO:0000256" key="3">
    <source>
        <dbReference type="ARBA" id="ARBA00022692"/>
    </source>
</evidence>
<reference evidence="8 9" key="1">
    <citation type="submission" date="2019-05" db="EMBL/GenBank/DDBJ databases">
        <title>Roseovarius bejariae sp. nov., a moderately halophylic bacterium isolated from a saline soil in Rambla Salada (Murcia).</title>
        <authorList>
            <person name="Castro D.J."/>
            <person name="Gomez-Altuve A."/>
            <person name="Reina J.C."/>
            <person name="Rodriguez M."/>
            <person name="Sampedro I."/>
            <person name="Llamas I."/>
            <person name="Martinez-Checa F."/>
        </authorList>
    </citation>
    <scope>NUCLEOTIDE SEQUENCE [LARGE SCALE GENOMIC DNA]</scope>
    <source>
        <strain evidence="8 9">A21</strain>
    </source>
</reference>
<comment type="subcellular location">
    <subcellularLocation>
        <location evidence="1">Cell membrane</location>
        <topology evidence="1">Multi-pass membrane protein</topology>
    </subcellularLocation>
</comment>